<protein>
    <recommendedName>
        <fullName evidence="3">Nitroreductase family protein</fullName>
    </recommendedName>
</protein>
<evidence type="ECO:0000313" key="1">
    <source>
        <dbReference type="EMBL" id="SFL53686.1"/>
    </source>
</evidence>
<gene>
    <name evidence="1" type="ORF">SAMN02982985_00567</name>
</gene>
<dbReference type="Proteomes" id="UP000199470">
    <property type="component" value="Unassembled WGS sequence"/>
</dbReference>
<dbReference type="InterPro" id="IPR000415">
    <property type="entry name" value="Nitroreductase-like"/>
</dbReference>
<reference evidence="1 2" key="1">
    <citation type="submission" date="2016-10" db="EMBL/GenBank/DDBJ databases">
        <authorList>
            <person name="de Groot N.N."/>
        </authorList>
    </citation>
    <scope>NUCLEOTIDE SEQUENCE [LARGE SCALE GENOMIC DNA]</scope>
    <source>
        <strain evidence="1 2">ATCC 43154</strain>
    </source>
</reference>
<dbReference type="GO" id="GO:0016491">
    <property type="term" value="F:oxidoreductase activity"/>
    <property type="evidence" value="ECO:0007669"/>
    <property type="project" value="InterPro"/>
</dbReference>
<sequence>MNANFIPQLARIGALAPSADNSQPVRLRWNGQELSLHYAERHAGGGVFDADSHATLMAVGAVLENLDMALAANGVAADWRMGQDGGQPYATLALPRLPARFSAPDGPLLRHTNRLAFRATPLPADLVSQLGLGDDGALRLLVERGQRKRLVRLVRLCSEARFCNHALHDWLFDSLRHTPQQVARGDGLDVDSLGLPPGGRQMLRFISHWPRMAMLNRVGAYKLLALSEVKLIAAAPGLLCVSGGGDRASIIDAGRRMTRAWTALNLQGIAAQPYYVVTDQLNRRRDGTLAAGFDGKMAAVERELAELLGLDRGSMLHMVLRVGYPADPPLRSRRLPLEAVFEDAGAA</sequence>
<evidence type="ECO:0008006" key="3">
    <source>
        <dbReference type="Google" id="ProtNLM"/>
    </source>
</evidence>
<dbReference type="AlphaFoldDB" id="A0A1I4IIS9"/>
<keyword evidence="2" id="KW-1185">Reference proteome</keyword>
<dbReference type="Gene3D" id="3.40.109.10">
    <property type="entry name" value="NADH Oxidase"/>
    <property type="match status" value="1"/>
</dbReference>
<proteinExistence type="predicted"/>
<evidence type="ECO:0000313" key="2">
    <source>
        <dbReference type="Proteomes" id="UP000199470"/>
    </source>
</evidence>
<dbReference type="RefSeq" id="WP_093383433.1">
    <property type="nucleotide sequence ID" value="NZ_FOTW01000005.1"/>
</dbReference>
<organism evidence="1 2">
    <name type="scientific">Rugamonas rubra</name>
    <dbReference type="NCBI Taxonomy" id="758825"/>
    <lineage>
        <taxon>Bacteria</taxon>
        <taxon>Pseudomonadati</taxon>
        <taxon>Pseudomonadota</taxon>
        <taxon>Betaproteobacteria</taxon>
        <taxon>Burkholderiales</taxon>
        <taxon>Oxalobacteraceae</taxon>
        <taxon>Telluria group</taxon>
        <taxon>Rugamonas</taxon>
    </lineage>
</organism>
<dbReference type="SUPFAM" id="SSF55469">
    <property type="entry name" value="FMN-dependent nitroreductase-like"/>
    <property type="match status" value="1"/>
</dbReference>
<dbReference type="EMBL" id="FOTW01000005">
    <property type="protein sequence ID" value="SFL53686.1"/>
    <property type="molecule type" value="Genomic_DNA"/>
</dbReference>
<dbReference type="STRING" id="758825.SAMN02982985_00567"/>
<accession>A0A1I4IIS9</accession>
<name>A0A1I4IIS9_9BURK</name>
<dbReference type="OrthoDB" id="272552at2"/>